<dbReference type="EMBL" id="CP001707">
    <property type="protein sequence ID" value="ACV27475.1"/>
    <property type="molecule type" value="Genomic_DNA"/>
</dbReference>
<accession>C7R719</accession>
<proteinExistence type="predicted"/>
<dbReference type="STRING" id="523791.Kkor_2065"/>
<dbReference type="HOGENOM" id="CLU_093491_1_0_6"/>
<protein>
    <recommendedName>
        <fullName evidence="4">TIGR04219 family outer membrane beta-barrel protein</fullName>
    </recommendedName>
</protein>
<dbReference type="NCBIfam" id="TIGR04219">
    <property type="entry name" value="OMP_w_GlyGly"/>
    <property type="match status" value="1"/>
</dbReference>
<organism evidence="2 3">
    <name type="scientific">Kangiella koreensis (strain DSM 16069 / JCM 12317 / KCTC 12182 / SW-125)</name>
    <dbReference type="NCBI Taxonomy" id="523791"/>
    <lineage>
        <taxon>Bacteria</taxon>
        <taxon>Pseudomonadati</taxon>
        <taxon>Pseudomonadota</taxon>
        <taxon>Gammaproteobacteria</taxon>
        <taxon>Kangiellales</taxon>
        <taxon>Kangiellaceae</taxon>
        <taxon>Kangiella</taxon>
    </lineage>
</organism>
<evidence type="ECO:0000256" key="1">
    <source>
        <dbReference type="SAM" id="SignalP"/>
    </source>
</evidence>
<dbReference type="InParanoid" id="C7R719"/>
<dbReference type="Proteomes" id="UP000001231">
    <property type="component" value="Chromosome"/>
</dbReference>
<reference evidence="2 3" key="1">
    <citation type="journal article" date="2009" name="Stand. Genomic Sci.">
        <title>Complete genome sequence of Kangiella koreensis type strain (SW-125).</title>
        <authorList>
            <person name="Han C."/>
            <person name="Sikorski J."/>
            <person name="Lapidus A."/>
            <person name="Nolan M."/>
            <person name="Glavina Del Rio T."/>
            <person name="Tice H."/>
            <person name="Cheng J.F."/>
            <person name="Lucas S."/>
            <person name="Chen F."/>
            <person name="Copeland A."/>
            <person name="Ivanova N."/>
            <person name="Mavromatis K."/>
            <person name="Ovchinnikova G."/>
            <person name="Pati A."/>
            <person name="Bruce D."/>
            <person name="Goodwin L."/>
            <person name="Pitluck S."/>
            <person name="Chen A."/>
            <person name="Palaniappan K."/>
            <person name="Land M."/>
            <person name="Hauser L."/>
            <person name="Chang Y.J."/>
            <person name="Jeffries C.D."/>
            <person name="Chain P."/>
            <person name="Saunders E."/>
            <person name="Brettin T."/>
            <person name="Goker M."/>
            <person name="Tindall B.J."/>
            <person name="Bristow J."/>
            <person name="Eisen J.A."/>
            <person name="Markowitz V."/>
            <person name="Hugenholtz P."/>
            <person name="Kyrpides N.C."/>
            <person name="Klenk H.P."/>
            <person name="Detter J.C."/>
        </authorList>
    </citation>
    <scope>NUCLEOTIDE SEQUENCE [LARGE SCALE GENOMIC DNA]</scope>
    <source>
        <strain evidence="3">DSM 16069 / KCTC 12182 / SW-125</strain>
    </source>
</reference>
<evidence type="ECO:0008006" key="4">
    <source>
        <dbReference type="Google" id="ProtNLM"/>
    </source>
</evidence>
<dbReference type="RefSeq" id="WP_015781080.1">
    <property type="nucleotide sequence ID" value="NC_013166.1"/>
</dbReference>
<dbReference type="eggNOG" id="COG3637">
    <property type="taxonomic scope" value="Bacteria"/>
</dbReference>
<sequence length="255" mass="28105">MKLNKLFVATTILAASSIASADVVGVYAGAQKWNYDIDGYVSTGSENIDFNNDLGYDDGDDNSYFVALEHPIPVLPNIKIQQNNLEGNARGTASQDYTFGSVPFIAGTPTVSSYDFSNIDYTLYYEILDNWVNLDLGITGKQFDGYMDVGVEVTTGGPITSRVDFTGTVPMLYGKAQFDFPLSGFSVGSTLNIGQTTDDKINDYTIFLGYNSDKDQTGFGFEVGYRNFTVEFDDFDDLSSDFTFDGYYASLNFHF</sequence>
<keyword evidence="3" id="KW-1185">Reference proteome</keyword>
<dbReference type="AlphaFoldDB" id="C7R719"/>
<evidence type="ECO:0000313" key="2">
    <source>
        <dbReference type="EMBL" id="ACV27475.1"/>
    </source>
</evidence>
<dbReference type="InterPro" id="IPR026387">
    <property type="entry name" value="OMP_w_GlyGly"/>
</dbReference>
<keyword evidence="1" id="KW-0732">Signal</keyword>
<feature type="chain" id="PRO_5002981284" description="TIGR04219 family outer membrane beta-barrel protein" evidence="1">
    <location>
        <begin position="22"/>
        <end position="255"/>
    </location>
</feature>
<dbReference type="KEGG" id="kko:Kkor_2065"/>
<evidence type="ECO:0000313" key="3">
    <source>
        <dbReference type="Proteomes" id="UP000001231"/>
    </source>
</evidence>
<feature type="signal peptide" evidence="1">
    <location>
        <begin position="1"/>
        <end position="21"/>
    </location>
</feature>
<name>C7R719_KANKD</name>
<dbReference type="OrthoDB" id="6708408at2"/>
<gene>
    <name evidence="2" type="ordered locus">Kkor_2065</name>
</gene>